<dbReference type="PANTHER" id="PTHR46577">
    <property type="entry name" value="HTH-TYPE TRANSCRIPTIONAL REGULATORY PROTEIN GABR"/>
    <property type="match status" value="1"/>
</dbReference>
<dbReference type="SUPFAM" id="SSF53383">
    <property type="entry name" value="PLP-dependent transferases"/>
    <property type="match status" value="1"/>
</dbReference>
<dbReference type="Gene3D" id="1.10.10.10">
    <property type="entry name" value="Winged helix-like DNA-binding domain superfamily/Winged helix DNA-binding domain"/>
    <property type="match status" value="1"/>
</dbReference>
<dbReference type="Gene3D" id="3.40.640.10">
    <property type="entry name" value="Type I PLP-dependent aspartate aminotransferase-like (Major domain)"/>
    <property type="match status" value="1"/>
</dbReference>
<evidence type="ECO:0000256" key="1">
    <source>
        <dbReference type="ARBA" id="ARBA00005384"/>
    </source>
</evidence>
<feature type="domain" description="HTH gntR-type" evidence="6">
    <location>
        <begin position="21"/>
        <end position="89"/>
    </location>
</feature>
<dbReference type="InterPro" id="IPR004839">
    <property type="entry name" value="Aminotransferase_I/II_large"/>
</dbReference>
<evidence type="ECO:0000259" key="6">
    <source>
        <dbReference type="PROSITE" id="PS50949"/>
    </source>
</evidence>
<keyword evidence="3" id="KW-0805">Transcription regulation</keyword>
<dbReference type="InterPro" id="IPR015421">
    <property type="entry name" value="PyrdxlP-dep_Trfase_major"/>
</dbReference>
<dbReference type="InterPro" id="IPR036390">
    <property type="entry name" value="WH_DNA-bd_sf"/>
</dbReference>
<keyword evidence="8" id="KW-1185">Reference proteome</keyword>
<dbReference type="Pfam" id="PF00155">
    <property type="entry name" value="Aminotran_1_2"/>
    <property type="match status" value="1"/>
</dbReference>
<evidence type="ECO:0000256" key="4">
    <source>
        <dbReference type="ARBA" id="ARBA00023125"/>
    </source>
</evidence>
<protein>
    <submittedName>
        <fullName evidence="7">PLP-dependent aminotransferase family protein</fullName>
    </submittedName>
</protein>
<dbReference type="SMART" id="SM00345">
    <property type="entry name" value="HTH_GNTR"/>
    <property type="match status" value="1"/>
</dbReference>
<keyword evidence="4" id="KW-0238">DNA-binding</keyword>
<organism evidence="7 8">
    <name type="scientific">Sphingobacterium anhuiense</name>
    <dbReference type="NCBI Taxonomy" id="493780"/>
    <lineage>
        <taxon>Bacteria</taxon>
        <taxon>Pseudomonadati</taxon>
        <taxon>Bacteroidota</taxon>
        <taxon>Sphingobacteriia</taxon>
        <taxon>Sphingobacteriales</taxon>
        <taxon>Sphingobacteriaceae</taxon>
        <taxon>Sphingobacterium</taxon>
    </lineage>
</organism>
<dbReference type="InterPro" id="IPR015424">
    <property type="entry name" value="PyrdxlP-dep_Trfase"/>
</dbReference>
<evidence type="ECO:0000313" key="7">
    <source>
        <dbReference type="EMBL" id="MFD2903672.1"/>
    </source>
</evidence>
<keyword evidence="2" id="KW-0663">Pyridoxal phosphate</keyword>
<dbReference type="SUPFAM" id="SSF46785">
    <property type="entry name" value="Winged helix' DNA-binding domain"/>
    <property type="match status" value="1"/>
</dbReference>
<dbReference type="CDD" id="cd07377">
    <property type="entry name" value="WHTH_GntR"/>
    <property type="match status" value="1"/>
</dbReference>
<dbReference type="InterPro" id="IPR000524">
    <property type="entry name" value="Tscrpt_reg_HTH_GntR"/>
</dbReference>
<dbReference type="InterPro" id="IPR036388">
    <property type="entry name" value="WH-like_DNA-bd_sf"/>
</dbReference>
<reference evidence="8" key="1">
    <citation type="journal article" date="2019" name="Int. J. Syst. Evol. Microbiol.">
        <title>The Global Catalogue of Microorganisms (GCM) 10K type strain sequencing project: providing services to taxonomists for standard genome sequencing and annotation.</title>
        <authorList>
            <consortium name="The Broad Institute Genomics Platform"/>
            <consortium name="The Broad Institute Genome Sequencing Center for Infectious Disease"/>
            <person name="Wu L."/>
            <person name="Ma J."/>
        </authorList>
    </citation>
    <scope>NUCLEOTIDE SEQUENCE [LARGE SCALE GENOMIC DNA]</scope>
    <source>
        <strain evidence="8">KCTC 22209</strain>
    </source>
</reference>
<comment type="caution">
    <text evidence="7">The sequence shown here is derived from an EMBL/GenBank/DDBJ whole genome shotgun (WGS) entry which is preliminary data.</text>
</comment>
<dbReference type="RefSeq" id="WP_380919135.1">
    <property type="nucleotide sequence ID" value="NZ_JBHUPE010000004.1"/>
</dbReference>
<accession>A0ABW5YTH1</accession>
<evidence type="ECO:0000256" key="2">
    <source>
        <dbReference type="ARBA" id="ARBA00022898"/>
    </source>
</evidence>
<keyword evidence="5" id="KW-0804">Transcription</keyword>
<dbReference type="PROSITE" id="PS50949">
    <property type="entry name" value="HTH_GNTR"/>
    <property type="match status" value="1"/>
</dbReference>
<dbReference type="GO" id="GO:0008483">
    <property type="term" value="F:transaminase activity"/>
    <property type="evidence" value="ECO:0007669"/>
    <property type="project" value="UniProtKB-KW"/>
</dbReference>
<dbReference type="Gene3D" id="3.90.1150.10">
    <property type="entry name" value="Aspartate Aminotransferase, domain 1"/>
    <property type="match status" value="1"/>
</dbReference>
<name>A0ABW5YTH1_9SPHI</name>
<evidence type="ECO:0000313" key="8">
    <source>
        <dbReference type="Proteomes" id="UP001597509"/>
    </source>
</evidence>
<evidence type="ECO:0000256" key="3">
    <source>
        <dbReference type="ARBA" id="ARBA00023015"/>
    </source>
</evidence>
<gene>
    <name evidence="7" type="ORF">ACFS6I_07055</name>
</gene>
<dbReference type="CDD" id="cd00609">
    <property type="entry name" value="AAT_like"/>
    <property type="match status" value="1"/>
</dbReference>
<keyword evidence="7" id="KW-0032">Aminotransferase</keyword>
<dbReference type="Pfam" id="PF00392">
    <property type="entry name" value="GntR"/>
    <property type="match status" value="1"/>
</dbReference>
<evidence type="ECO:0000256" key="5">
    <source>
        <dbReference type="ARBA" id="ARBA00023163"/>
    </source>
</evidence>
<dbReference type="EMBL" id="JBHUPE010000004">
    <property type="protein sequence ID" value="MFD2903672.1"/>
    <property type="molecule type" value="Genomic_DNA"/>
</dbReference>
<sequence>MNNKKKIAEDNLLAYKSMKKESLYLKIAHIIEEQIVSGTMQLGDKLPSLRVVQKMYHVSINTVKQAFLELESRSLIESRPRSGYFVSKIAQRRLSLPSVGRLQASDNEHDQEDLIDKVYNSLKKENLTQFSLGVPAQSMLPIAKLNKGIVNVIRKLDDGGTSYEPAQGSINLRRSIAKWSMEFEGQLTEEDLVTTSGAMNAIFNCLLAVTKPGDTIAMETPVYFGTIQIAKSLGLHVIEIPSHPICGIDMDALKKVISKIDVCCFTANFSNPLGSLMPEENKIELVKMLTERNIPLIEDDLYGNLYFGTNRPKPCKAFDEAGIVMWCGSFSKTLAPGYRVGWVAPGKFKKKIIRQKLLQTISTPVLYQEVIADFMEHGRYDHHLQNFRNKLYSNCFQYQRAIEEYFPDNTKISDPQGGFVLWLELDKRIDTASLFDTAIRQNISFAPGRMFTLQDRYHNCMRLNFALEWNERIHTDLKRLGTIVKNAF</sequence>
<dbReference type="PANTHER" id="PTHR46577:SF1">
    <property type="entry name" value="HTH-TYPE TRANSCRIPTIONAL REGULATORY PROTEIN GABR"/>
    <property type="match status" value="1"/>
</dbReference>
<keyword evidence="7" id="KW-0808">Transferase</keyword>
<dbReference type="Proteomes" id="UP001597509">
    <property type="component" value="Unassembled WGS sequence"/>
</dbReference>
<dbReference type="InterPro" id="IPR051446">
    <property type="entry name" value="HTH_trans_reg/aminotransferase"/>
</dbReference>
<proteinExistence type="inferred from homology"/>
<comment type="similarity">
    <text evidence="1">In the C-terminal section; belongs to the class-I pyridoxal-phosphate-dependent aminotransferase family.</text>
</comment>
<dbReference type="InterPro" id="IPR015422">
    <property type="entry name" value="PyrdxlP-dep_Trfase_small"/>
</dbReference>